<dbReference type="PANTHER" id="PTHR42708">
    <property type="entry name" value="ATP/GTP-BINDING PROTEIN-RELATED"/>
    <property type="match status" value="1"/>
</dbReference>
<reference evidence="5 6" key="1">
    <citation type="submission" date="2020-10" db="EMBL/GenBank/DDBJ databases">
        <title>Phylogeny of dyella-like bacteria.</title>
        <authorList>
            <person name="Fu J."/>
        </authorList>
    </citation>
    <scope>NUCLEOTIDE SEQUENCE [LARGE SCALE GENOMIC DNA]</scope>
    <source>
        <strain evidence="5 6">DHOB09</strain>
    </source>
</reference>
<keyword evidence="4" id="KW-0342">GTP-binding</keyword>
<proteinExistence type="inferred from homology"/>
<dbReference type="EMBL" id="CP064030">
    <property type="protein sequence ID" value="QRN55635.1"/>
    <property type="molecule type" value="Genomic_DNA"/>
</dbReference>
<keyword evidence="2" id="KW-0547">Nucleotide-binding</keyword>
<dbReference type="CDD" id="cd00882">
    <property type="entry name" value="Ras_like_GTPase"/>
    <property type="match status" value="1"/>
</dbReference>
<gene>
    <name evidence="5" type="ORF">ISN74_10090</name>
</gene>
<dbReference type="Gene3D" id="3.40.50.300">
    <property type="entry name" value="P-loop containing nucleotide triphosphate hydrolases"/>
    <property type="match status" value="1"/>
</dbReference>
<keyword evidence="3" id="KW-0378">Hydrolase</keyword>
<comment type="similarity">
    <text evidence="1">Belongs to the GPN-loop GTPase family.</text>
</comment>
<evidence type="ECO:0000313" key="5">
    <source>
        <dbReference type="EMBL" id="QRN55635.1"/>
    </source>
</evidence>
<name>A0ABX7GZ79_9GAMM</name>
<organism evidence="5 6">
    <name type="scientific">Dyella caseinilytica</name>
    <dbReference type="NCBI Taxonomy" id="1849581"/>
    <lineage>
        <taxon>Bacteria</taxon>
        <taxon>Pseudomonadati</taxon>
        <taxon>Pseudomonadota</taxon>
        <taxon>Gammaproteobacteria</taxon>
        <taxon>Lysobacterales</taxon>
        <taxon>Rhodanobacteraceae</taxon>
        <taxon>Dyella</taxon>
    </lineage>
</organism>
<dbReference type="InterPro" id="IPR027417">
    <property type="entry name" value="P-loop_NTPase"/>
</dbReference>
<dbReference type="Pfam" id="PF03029">
    <property type="entry name" value="ATP_bind_1"/>
    <property type="match status" value="1"/>
</dbReference>
<evidence type="ECO:0000256" key="1">
    <source>
        <dbReference type="ARBA" id="ARBA00005290"/>
    </source>
</evidence>
<dbReference type="PANTHER" id="PTHR42708:SF1">
    <property type="entry name" value="GLIDING MOTILITY PROTEIN MGLA"/>
    <property type="match status" value="1"/>
</dbReference>
<dbReference type="RefSeq" id="WP_188799201.1">
    <property type="nucleotide sequence ID" value="NZ_BMIZ01000001.1"/>
</dbReference>
<keyword evidence="6" id="KW-1185">Reference proteome</keyword>
<dbReference type="InterPro" id="IPR004130">
    <property type="entry name" value="Gpn"/>
</dbReference>
<protein>
    <submittedName>
        <fullName evidence="5">ATP/GTP-binding protein</fullName>
    </submittedName>
</protein>
<evidence type="ECO:0000256" key="4">
    <source>
        <dbReference type="ARBA" id="ARBA00023134"/>
    </source>
</evidence>
<sequence length="178" mass="19460">MHMPDYDRAIKLLFVGPIGAGKTTAIRTISDVPPISTDVPWTEATTGGKSTTTVAFDYSTIRLDQDDVLHVYGLPGQEHLDFMGPIIGRGALGGVLLLDASSSVLQEDCAQAIHGLKRISPSLKFVIGITKTDISPNFSMSTMRRLMQQMHLSVPIFSIDPRNRTQVTQLIRTLLLVL</sequence>
<dbReference type="Proteomes" id="UP000663181">
    <property type="component" value="Chromosome"/>
</dbReference>
<evidence type="ECO:0000256" key="2">
    <source>
        <dbReference type="ARBA" id="ARBA00022741"/>
    </source>
</evidence>
<accession>A0ABX7GZ79</accession>
<dbReference type="InterPro" id="IPR052705">
    <property type="entry name" value="Gliding_Motility_GTPase"/>
</dbReference>
<dbReference type="SUPFAM" id="SSF52540">
    <property type="entry name" value="P-loop containing nucleoside triphosphate hydrolases"/>
    <property type="match status" value="1"/>
</dbReference>
<evidence type="ECO:0000256" key="3">
    <source>
        <dbReference type="ARBA" id="ARBA00022801"/>
    </source>
</evidence>
<evidence type="ECO:0000313" key="6">
    <source>
        <dbReference type="Proteomes" id="UP000663181"/>
    </source>
</evidence>